<protein>
    <submittedName>
        <fullName evidence="2">Uncharacterized protein</fullName>
    </submittedName>
</protein>
<accession>A0A9P7NED1</accession>
<dbReference type="EMBL" id="SRPW01000393">
    <property type="protein sequence ID" value="KAG6015006.1"/>
    <property type="molecule type" value="Genomic_DNA"/>
</dbReference>
<evidence type="ECO:0000313" key="2">
    <source>
        <dbReference type="EMBL" id="KAG6015006.1"/>
    </source>
</evidence>
<name>A0A9P7NED1_9HYPO</name>
<sequence length="80" mass="8475">MSIKFVITELPLAPLTSLGLPFPAQDQTSMDAGSGPNRRARRESSGAVGGGYLAYCHGLRRHFKAMSVTTVARQGAEAVL</sequence>
<evidence type="ECO:0000256" key="1">
    <source>
        <dbReference type="SAM" id="MobiDB-lite"/>
    </source>
</evidence>
<proteinExistence type="predicted"/>
<reference evidence="2" key="1">
    <citation type="journal article" date="2020" name="bioRxiv">
        <title>Whole genome comparisons of ergot fungi reveals the divergence and evolution of species within the genus Claviceps are the result of varying mechanisms driving genome evolution and host range expansion.</title>
        <authorList>
            <person name="Wyka S.A."/>
            <person name="Mondo S.J."/>
            <person name="Liu M."/>
            <person name="Dettman J."/>
            <person name="Nalam V."/>
            <person name="Broders K.D."/>
        </authorList>
    </citation>
    <scope>NUCLEOTIDE SEQUENCE</scope>
    <source>
        <strain evidence="2">CCC 602</strain>
    </source>
</reference>
<evidence type="ECO:0000313" key="3">
    <source>
        <dbReference type="Proteomes" id="UP000748025"/>
    </source>
</evidence>
<dbReference type="AlphaFoldDB" id="A0A9P7NED1"/>
<dbReference type="Proteomes" id="UP000748025">
    <property type="component" value="Unassembled WGS sequence"/>
</dbReference>
<keyword evidence="3" id="KW-1185">Reference proteome</keyword>
<organism evidence="2 3">
    <name type="scientific">Claviceps pusilla</name>
    <dbReference type="NCBI Taxonomy" id="123648"/>
    <lineage>
        <taxon>Eukaryota</taxon>
        <taxon>Fungi</taxon>
        <taxon>Dikarya</taxon>
        <taxon>Ascomycota</taxon>
        <taxon>Pezizomycotina</taxon>
        <taxon>Sordariomycetes</taxon>
        <taxon>Hypocreomycetidae</taxon>
        <taxon>Hypocreales</taxon>
        <taxon>Clavicipitaceae</taxon>
        <taxon>Claviceps</taxon>
    </lineage>
</organism>
<comment type="caution">
    <text evidence="2">The sequence shown here is derived from an EMBL/GenBank/DDBJ whole genome shotgun (WGS) entry which is preliminary data.</text>
</comment>
<feature type="region of interest" description="Disordered" evidence="1">
    <location>
        <begin position="19"/>
        <end position="48"/>
    </location>
</feature>
<gene>
    <name evidence="2" type="ORF">E4U43_005885</name>
</gene>